<evidence type="ECO:0000313" key="2">
    <source>
        <dbReference type="EMBL" id="MBA4626901.1"/>
    </source>
</evidence>
<feature type="compositionally biased region" description="Basic and acidic residues" evidence="1">
    <location>
        <begin position="63"/>
        <end position="72"/>
    </location>
</feature>
<reference evidence="2" key="1">
    <citation type="journal article" date="2013" name="J. Plant Res.">
        <title>Effect of fungi and light on seed germination of three Opuntia species from semiarid lands of central Mexico.</title>
        <authorList>
            <person name="Delgado-Sanchez P."/>
            <person name="Jimenez-Bremont J.F."/>
            <person name="Guerrero-Gonzalez Mde L."/>
            <person name="Flores J."/>
        </authorList>
    </citation>
    <scope>NUCLEOTIDE SEQUENCE</scope>
    <source>
        <tissue evidence="2">Cladode</tissue>
    </source>
</reference>
<organism evidence="2">
    <name type="scientific">Opuntia streptacantha</name>
    <name type="common">Prickly pear cactus</name>
    <name type="synonym">Opuntia cardona</name>
    <dbReference type="NCBI Taxonomy" id="393608"/>
    <lineage>
        <taxon>Eukaryota</taxon>
        <taxon>Viridiplantae</taxon>
        <taxon>Streptophyta</taxon>
        <taxon>Embryophyta</taxon>
        <taxon>Tracheophyta</taxon>
        <taxon>Spermatophyta</taxon>
        <taxon>Magnoliopsida</taxon>
        <taxon>eudicotyledons</taxon>
        <taxon>Gunneridae</taxon>
        <taxon>Pentapetalae</taxon>
        <taxon>Caryophyllales</taxon>
        <taxon>Cactineae</taxon>
        <taxon>Cactaceae</taxon>
        <taxon>Opuntioideae</taxon>
        <taxon>Opuntia</taxon>
    </lineage>
</organism>
<dbReference type="AlphaFoldDB" id="A0A7C9CUG0"/>
<name>A0A7C9CUG0_OPUST</name>
<dbReference type="PANTHER" id="PTHR35707:SF1">
    <property type="entry name" value="SPC7 KINETOCHORE PROTEIN DOMAIN-CONTAINING PROTEIN"/>
    <property type="match status" value="1"/>
</dbReference>
<dbReference type="PANTHER" id="PTHR35707">
    <property type="entry name" value="OS06G0608100 PROTEIN"/>
    <property type="match status" value="1"/>
</dbReference>
<protein>
    <submittedName>
        <fullName evidence="2">Uncharacterized protein</fullName>
    </submittedName>
</protein>
<dbReference type="EMBL" id="GISG01059321">
    <property type="protein sequence ID" value="MBA4626901.1"/>
    <property type="molecule type" value="Transcribed_RNA"/>
</dbReference>
<feature type="region of interest" description="Disordered" evidence="1">
    <location>
        <begin position="43"/>
        <end position="126"/>
    </location>
</feature>
<accession>A0A7C9CUG0</accession>
<proteinExistence type="predicted"/>
<reference evidence="2" key="2">
    <citation type="submission" date="2020-07" db="EMBL/GenBank/DDBJ databases">
        <authorList>
            <person name="Vera ALvarez R."/>
            <person name="Arias-Moreno D.M."/>
            <person name="Jimenez-Jacinto V."/>
            <person name="Jimenez-Bremont J.F."/>
            <person name="Swaminathan K."/>
            <person name="Moose S.P."/>
            <person name="Guerrero-Gonzalez M.L."/>
            <person name="Marino-Ramirez L."/>
            <person name="Landsman D."/>
            <person name="Rodriguez-Kessler M."/>
            <person name="Delgado-Sanchez P."/>
        </authorList>
    </citation>
    <scope>NUCLEOTIDE SEQUENCE</scope>
    <source>
        <tissue evidence="2">Cladode</tissue>
    </source>
</reference>
<feature type="region of interest" description="Disordered" evidence="1">
    <location>
        <begin position="1"/>
        <end position="29"/>
    </location>
</feature>
<feature type="compositionally biased region" description="Acidic residues" evidence="1">
    <location>
        <begin position="82"/>
        <end position="92"/>
    </location>
</feature>
<evidence type="ECO:0000256" key="1">
    <source>
        <dbReference type="SAM" id="MobiDB-lite"/>
    </source>
</evidence>
<sequence>MASKEAAEENGGCNTETEEETIALQKKRSRRVSFAETTAIHLFIRDEEYETPPDGAGNSSLEGDGRLGRSESDEIMELLQSSDDEFAGDGDDLGAVKSSFLRPMESPSPGSGFGSATSIDEVGWAG</sequence>